<proteinExistence type="predicted"/>
<dbReference type="EnsemblPlants" id="TraesCS2A02G207300.1">
    <property type="protein sequence ID" value="TraesCS2A02G207300.1.cds1"/>
    <property type="gene ID" value="TraesCS2A02G207300"/>
</dbReference>
<protein>
    <submittedName>
        <fullName evidence="1">Uncharacterized protein</fullName>
    </submittedName>
</protein>
<dbReference type="Gramene" id="TraesCS2A02G207300.1">
    <property type="protein sequence ID" value="TraesCS2A02G207300.1.cds1"/>
    <property type="gene ID" value="TraesCS2A02G207300"/>
</dbReference>
<dbReference type="Gramene" id="TraesCS2A03G0436100.1">
    <property type="protein sequence ID" value="TraesCS2A03G0436100.1.CDS1"/>
    <property type="gene ID" value="TraesCS2A03G0436100"/>
</dbReference>
<accession>A0A3B6AW53</accession>
<dbReference type="Gramene" id="TraesJAG2A03G00650320.1">
    <property type="protein sequence ID" value="TraesJAG2A03G00650320.1.CDS1"/>
    <property type="gene ID" value="TraesJAG2A03G00650320"/>
</dbReference>
<reference evidence="1" key="2">
    <citation type="submission" date="2018-10" db="UniProtKB">
        <authorList>
            <consortium name="EnsemblPlants"/>
        </authorList>
    </citation>
    <scope>IDENTIFICATION</scope>
</reference>
<dbReference type="Gramene" id="TraesWEE_scaffold_133941_01G000100.1">
    <property type="protein sequence ID" value="TraesWEE_scaffold_133941_01G000100.1"/>
    <property type="gene ID" value="TraesWEE_scaffold_133941_01G000100"/>
</dbReference>
<name>A0A3B6AW53_WHEAT</name>
<dbReference type="OMA" id="DHQCRPH"/>
<evidence type="ECO:0000313" key="1">
    <source>
        <dbReference type="EnsemblPlants" id="TraesCS2A02G207300.1.cds1"/>
    </source>
</evidence>
<reference evidence="1" key="1">
    <citation type="submission" date="2018-08" db="EMBL/GenBank/DDBJ databases">
        <authorList>
            <person name="Rossello M."/>
        </authorList>
    </citation>
    <scope>NUCLEOTIDE SEQUENCE [LARGE SCALE GENOMIC DNA]</scope>
    <source>
        <strain evidence="1">cv. Chinese Spring</strain>
    </source>
</reference>
<sequence>MASPLSLVFFITNCRRESRKSTAPPCRTTGDVRFIVVMHDHQCRPHHHHHTRPPASLSCTATVAVRLVVDFGIIFSAARRRPP</sequence>
<organism evidence="1">
    <name type="scientific">Triticum aestivum</name>
    <name type="common">Wheat</name>
    <dbReference type="NCBI Taxonomy" id="4565"/>
    <lineage>
        <taxon>Eukaryota</taxon>
        <taxon>Viridiplantae</taxon>
        <taxon>Streptophyta</taxon>
        <taxon>Embryophyta</taxon>
        <taxon>Tracheophyta</taxon>
        <taxon>Spermatophyta</taxon>
        <taxon>Magnoliopsida</taxon>
        <taxon>Liliopsida</taxon>
        <taxon>Poales</taxon>
        <taxon>Poaceae</taxon>
        <taxon>BOP clade</taxon>
        <taxon>Pooideae</taxon>
        <taxon>Triticodae</taxon>
        <taxon>Triticeae</taxon>
        <taxon>Triticinae</taxon>
        <taxon>Triticum</taxon>
    </lineage>
</organism>
<evidence type="ECO:0000313" key="2">
    <source>
        <dbReference type="Proteomes" id="UP000019116"/>
    </source>
</evidence>
<keyword evidence="2" id="KW-1185">Reference proteome</keyword>
<dbReference type="Gramene" id="TraesNOR2A03G00657960.1">
    <property type="protein sequence ID" value="TraesNOR2A03G00657960.1.CDS1"/>
    <property type="gene ID" value="TraesNOR2A03G00657960"/>
</dbReference>
<dbReference type="Proteomes" id="UP000019116">
    <property type="component" value="Chromosome 2A"/>
</dbReference>
<dbReference type="AlphaFoldDB" id="A0A3B6AW53"/>